<dbReference type="Proteomes" id="UP000190460">
    <property type="component" value="Unassembled WGS sequence"/>
</dbReference>
<protein>
    <submittedName>
        <fullName evidence="1">Uncharacterized protein</fullName>
    </submittedName>
</protein>
<dbReference type="OrthoDB" id="9792294at2"/>
<organism evidence="1 2">
    <name type="scientific">Thiothrix eikelboomii</name>
    <dbReference type="NCBI Taxonomy" id="92487"/>
    <lineage>
        <taxon>Bacteria</taxon>
        <taxon>Pseudomonadati</taxon>
        <taxon>Pseudomonadota</taxon>
        <taxon>Gammaproteobacteria</taxon>
        <taxon>Thiotrichales</taxon>
        <taxon>Thiotrichaceae</taxon>
        <taxon>Thiothrix</taxon>
    </lineage>
</organism>
<reference evidence="1 2" key="1">
    <citation type="submission" date="2017-02" db="EMBL/GenBank/DDBJ databases">
        <authorList>
            <person name="Peterson S.W."/>
        </authorList>
    </citation>
    <scope>NUCLEOTIDE SEQUENCE [LARGE SCALE GENOMIC DNA]</scope>
    <source>
        <strain evidence="1 2">ATCC 49788</strain>
    </source>
</reference>
<accession>A0A1T4Y2J2</accession>
<sequence length="150" mass="17160">MDEDQYRRLYHEINQQRCVFEKALLNRRCDCRRKQAFLLATREGMACQSAESLARCDQFLTTLRQAARFALHELTITGPLPHNKELKVQAGGCLALSAHLYPEHSGQPRVDIDALLNTALARYPHLDDLPYSELVRGVVHYVSRPSARRS</sequence>
<name>A0A1T4Y2J2_9GAMM</name>
<evidence type="ECO:0000313" key="2">
    <source>
        <dbReference type="Proteomes" id="UP000190460"/>
    </source>
</evidence>
<dbReference type="EMBL" id="FUYB01000032">
    <property type="protein sequence ID" value="SKA95843.1"/>
    <property type="molecule type" value="Genomic_DNA"/>
</dbReference>
<dbReference type="STRING" id="92487.SAMN02745130_03828"/>
<keyword evidence="2" id="KW-1185">Reference proteome</keyword>
<proteinExistence type="predicted"/>
<evidence type="ECO:0000313" key="1">
    <source>
        <dbReference type="EMBL" id="SKA95843.1"/>
    </source>
</evidence>
<dbReference type="AlphaFoldDB" id="A0A1T4Y2J2"/>
<gene>
    <name evidence="1" type="ORF">SAMN02745130_03828</name>
</gene>
<dbReference type="RefSeq" id="WP_078924249.1">
    <property type="nucleotide sequence ID" value="NZ_FUYB01000032.1"/>
</dbReference>